<dbReference type="PANTHER" id="PTHR13935:SF164">
    <property type="entry name" value="BHLH DOMAIN-CONTAINING PROTEIN"/>
    <property type="match status" value="1"/>
</dbReference>
<accession>A0A835D2Y6</accession>
<dbReference type="GO" id="GO:0000977">
    <property type="term" value="F:RNA polymerase II transcription regulatory region sequence-specific DNA binding"/>
    <property type="evidence" value="ECO:0007669"/>
    <property type="project" value="TreeGrafter"/>
</dbReference>
<reference evidence="5 6" key="1">
    <citation type="submission" date="2020-04" db="EMBL/GenBank/DDBJ databases">
        <title>Plant Genome Project.</title>
        <authorList>
            <person name="Zhang R.-G."/>
        </authorList>
    </citation>
    <scope>NUCLEOTIDE SEQUENCE [LARGE SCALE GENOMIC DNA]</scope>
    <source>
        <strain evidence="5">YNK0</strain>
        <tissue evidence="5">Leaf</tissue>
    </source>
</reference>
<keyword evidence="1" id="KW-0805">Transcription regulation</keyword>
<dbReference type="GO" id="GO:0090575">
    <property type="term" value="C:RNA polymerase II transcription regulator complex"/>
    <property type="evidence" value="ECO:0007669"/>
    <property type="project" value="TreeGrafter"/>
</dbReference>
<sequence>MFSLHQSNELFQIFSNPSQQHTIPQDMIPVAPLEGTDLNTKLDKSRRRKSSASPDDNDESDNHEKKITHRDLERKRRKEMATLFGTLRSLVPLEYHKGYDDGRSQGKQSTSDQMNEAVKYIRDQQKKIQELGDKRDGLKRLPNLSALDSTREKSQNCLPDSVTVQPCWAGVEAGDPTSIDFSGLQQKLMDLISS</sequence>
<evidence type="ECO:0000256" key="1">
    <source>
        <dbReference type="ARBA" id="ARBA00023015"/>
    </source>
</evidence>
<evidence type="ECO:0000256" key="3">
    <source>
        <dbReference type="SAM" id="MobiDB-lite"/>
    </source>
</evidence>
<name>A0A835D2Y6_TETSI</name>
<proteinExistence type="predicted"/>
<evidence type="ECO:0000313" key="5">
    <source>
        <dbReference type="EMBL" id="KAF8379361.1"/>
    </source>
</evidence>
<dbReference type="AlphaFoldDB" id="A0A835D2Y6"/>
<evidence type="ECO:0000313" key="6">
    <source>
        <dbReference type="Proteomes" id="UP000655225"/>
    </source>
</evidence>
<dbReference type="SUPFAM" id="SSF47459">
    <property type="entry name" value="HLH, helix-loop-helix DNA-binding domain"/>
    <property type="match status" value="1"/>
</dbReference>
<dbReference type="OrthoDB" id="1935281at2759"/>
<evidence type="ECO:0000259" key="4">
    <source>
        <dbReference type="PROSITE" id="PS50888"/>
    </source>
</evidence>
<feature type="region of interest" description="Disordered" evidence="3">
    <location>
        <begin position="38"/>
        <end position="74"/>
    </location>
</feature>
<organism evidence="5 6">
    <name type="scientific">Tetracentron sinense</name>
    <name type="common">Spur-leaf</name>
    <dbReference type="NCBI Taxonomy" id="13715"/>
    <lineage>
        <taxon>Eukaryota</taxon>
        <taxon>Viridiplantae</taxon>
        <taxon>Streptophyta</taxon>
        <taxon>Embryophyta</taxon>
        <taxon>Tracheophyta</taxon>
        <taxon>Spermatophyta</taxon>
        <taxon>Magnoliopsida</taxon>
        <taxon>Trochodendrales</taxon>
        <taxon>Trochodendraceae</taxon>
        <taxon>Tetracentron</taxon>
    </lineage>
</organism>
<keyword evidence="6" id="KW-1185">Reference proteome</keyword>
<dbReference type="Proteomes" id="UP000655225">
    <property type="component" value="Unassembled WGS sequence"/>
</dbReference>
<protein>
    <recommendedName>
        <fullName evidence="4">BHLH domain-containing protein</fullName>
    </recommendedName>
</protein>
<evidence type="ECO:0000256" key="2">
    <source>
        <dbReference type="ARBA" id="ARBA00023163"/>
    </source>
</evidence>
<dbReference type="SMART" id="SM00353">
    <property type="entry name" value="HLH"/>
    <property type="match status" value="1"/>
</dbReference>
<comment type="caution">
    <text evidence="5">The sequence shown here is derived from an EMBL/GenBank/DDBJ whole genome shotgun (WGS) entry which is preliminary data.</text>
</comment>
<gene>
    <name evidence="5" type="ORF">HHK36_028795</name>
</gene>
<dbReference type="GO" id="GO:0046983">
    <property type="term" value="F:protein dimerization activity"/>
    <property type="evidence" value="ECO:0007669"/>
    <property type="project" value="InterPro"/>
</dbReference>
<dbReference type="GO" id="GO:0000981">
    <property type="term" value="F:DNA-binding transcription factor activity, RNA polymerase II-specific"/>
    <property type="evidence" value="ECO:0007669"/>
    <property type="project" value="TreeGrafter"/>
</dbReference>
<dbReference type="Gene3D" id="4.10.280.10">
    <property type="entry name" value="Helix-loop-helix DNA-binding domain"/>
    <property type="match status" value="1"/>
</dbReference>
<dbReference type="OMA" id="RWPITTE"/>
<dbReference type="EMBL" id="JABCRI010000022">
    <property type="protein sequence ID" value="KAF8379361.1"/>
    <property type="molecule type" value="Genomic_DNA"/>
</dbReference>
<dbReference type="InterPro" id="IPR011598">
    <property type="entry name" value="bHLH_dom"/>
</dbReference>
<keyword evidence="2" id="KW-0804">Transcription</keyword>
<dbReference type="InterPro" id="IPR015660">
    <property type="entry name" value="MASH1/Ascl1a-like"/>
</dbReference>
<dbReference type="PANTHER" id="PTHR13935">
    <property type="entry name" value="ACHAETE-SCUTE TRANSCRIPTION FACTOR-RELATED"/>
    <property type="match status" value="1"/>
</dbReference>
<dbReference type="CDD" id="cd18914">
    <property type="entry name" value="bHLH_AtORG2_like"/>
    <property type="match status" value="1"/>
</dbReference>
<dbReference type="InterPro" id="IPR036638">
    <property type="entry name" value="HLH_DNA-bd_sf"/>
</dbReference>
<dbReference type="PROSITE" id="PS50888">
    <property type="entry name" value="BHLH"/>
    <property type="match status" value="1"/>
</dbReference>
<feature type="compositionally biased region" description="Basic and acidic residues" evidence="3">
    <location>
        <begin position="60"/>
        <end position="74"/>
    </location>
</feature>
<dbReference type="Pfam" id="PF00010">
    <property type="entry name" value="HLH"/>
    <property type="match status" value="1"/>
</dbReference>
<feature type="domain" description="BHLH" evidence="4">
    <location>
        <begin position="64"/>
        <end position="124"/>
    </location>
</feature>